<evidence type="ECO:0000313" key="2">
    <source>
        <dbReference type="EMBL" id="ABP57348.1"/>
    </source>
</evidence>
<dbReference type="InterPro" id="IPR000424">
    <property type="entry name" value="Primosome_PriB/ssb"/>
</dbReference>
<reference evidence="2" key="2">
    <citation type="journal article" date="2007" name="Appl. Environ. Microbiol.">
        <title>Possible origins of CTnBST, a conjugative transposon found recently in a human colonic Bacteroides strain.</title>
        <authorList>
            <person name="Schlesinger D.J."/>
            <person name="Shoemaker N.B."/>
            <person name="Salyers A.A."/>
        </authorList>
    </citation>
    <scope>NUCLEOTIDE SEQUENCE</scope>
    <source>
        <strain evidence="2">WH207</strain>
    </source>
</reference>
<keyword evidence="1" id="KW-0238">DNA-binding</keyword>
<evidence type="ECO:0008006" key="3">
    <source>
        <dbReference type="Google" id="ProtNLM"/>
    </source>
</evidence>
<dbReference type="AlphaFoldDB" id="A4VC10"/>
<dbReference type="PROSITE" id="PS50935">
    <property type="entry name" value="SSB"/>
    <property type="match status" value="1"/>
</dbReference>
<protein>
    <recommendedName>
        <fullName evidence="3">Single-strand binding family protein</fullName>
    </recommendedName>
</protein>
<proteinExistence type="predicted"/>
<sequence>MICTILKTKRVMIKCNVTVCGIINRDATTRTNKEGKPFFTFPLQIMVPATDGQEKPVEIDVSKDGGQEEASCYRKGSRVEIDGTMYLKHRGDRTYFNLFANEIRDVAADAANTLKGEMVFCGKVGKNIEEKKDKKDQSYTMFSAFSTEKVADGFEYQWVRFFCFNRQREEWLQPGVKIDAKGEMGLTVHNGKPNVSCRVEELTQCVADSSNSNQ</sequence>
<dbReference type="EMBL" id="AY345595">
    <property type="protein sequence ID" value="ABP57348.1"/>
    <property type="molecule type" value="Genomic_DNA"/>
</dbReference>
<organism evidence="2">
    <name type="scientific">Bacteroides uniformis</name>
    <dbReference type="NCBI Taxonomy" id="820"/>
    <lineage>
        <taxon>Bacteria</taxon>
        <taxon>Pseudomonadati</taxon>
        <taxon>Bacteroidota</taxon>
        <taxon>Bacteroidia</taxon>
        <taxon>Bacteroidales</taxon>
        <taxon>Bacteroidaceae</taxon>
        <taxon>Bacteroides</taxon>
    </lineage>
</organism>
<gene>
    <name evidence="2" type="ORF">bst093</name>
</gene>
<accession>A4VC10</accession>
<evidence type="ECO:0000256" key="1">
    <source>
        <dbReference type="PROSITE-ProRule" id="PRU00252"/>
    </source>
</evidence>
<reference evidence="2" key="1">
    <citation type="journal article" date="2003" name="Appl. Environ. Microbiol.">
        <title>A new Bacteroides conjugative transposon that carries an ermB gene.</title>
        <authorList>
            <person name="Gupta A."/>
            <person name="Vlamakis H."/>
            <person name="Shoemaker N."/>
            <person name="Salyers A.A."/>
        </authorList>
    </citation>
    <scope>NUCLEOTIDE SEQUENCE</scope>
    <source>
        <strain evidence="2">WH207</strain>
    </source>
</reference>
<dbReference type="GO" id="GO:0003697">
    <property type="term" value="F:single-stranded DNA binding"/>
    <property type="evidence" value="ECO:0007669"/>
    <property type="project" value="InterPro"/>
</dbReference>
<name>A4VC10_BACUN</name>